<protein>
    <submittedName>
        <fullName evidence="2">Uncharacterized protein</fullName>
    </submittedName>
</protein>
<proteinExistence type="predicted"/>
<accession>A0ABQ4XAR6</accession>
<reference evidence="2" key="1">
    <citation type="journal article" date="2022" name="Int. J. Mol. Sci.">
        <title>Draft Genome of Tanacetum Coccineum: Genomic Comparison of Closely Related Tanacetum-Family Plants.</title>
        <authorList>
            <person name="Yamashiro T."/>
            <person name="Shiraishi A."/>
            <person name="Nakayama K."/>
            <person name="Satake H."/>
        </authorList>
    </citation>
    <scope>NUCLEOTIDE SEQUENCE</scope>
</reference>
<feature type="transmembrane region" description="Helical" evidence="1">
    <location>
        <begin position="93"/>
        <end position="111"/>
    </location>
</feature>
<keyword evidence="3" id="KW-1185">Reference proteome</keyword>
<evidence type="ECO:0000313" key="3">
    <source>
        <dbReference type="Proteomes" id="UP001151760"/>
    </source>
</evidence>
<feature type="transmembrane region" description="Helical" evidence="1">
    <location>
        <begin position="118"/>
        <end position="135"/>
    </location>
</feature>
<keyword evidence="1" id="KW-0812">Transmembrane</keyword>
<dbReference type="EMBL" id="BQNB010009355">
    <property type="protein sequence ID" value="GJS62368.1"/>
    <property type="molecule type" value="Genomic_DNA"/>
</dbReference>
<organism evidence="2 3">
    <name type="scientific">Tanacetum coccineum</name>
    <dbReference type="NCBI Taxonomy" id="301880"/>
    <lineage>
        <taxon>Eukaryota</taxon>
        <taxon>Viridiplantae</taxon>
        <taxon>Streptophyta</taxon>
        <taxon>Embryophyta</taxon>
        <taxon>Tracheophyta</taxon>
        <taxon>Spermatophyta</taxon>
        <taxon>Magnoliopsida</taxon>
        <taxon>eudicotyledons</taxon>
        <taxon>Gunneridae</taxon>
        <taxon>Pentapetalae</taxon>
        <taxon>asterids</taxon>
        <taxon>campanulids</taxon>
        <taxon>Asterales</taxon>
        <taxon>Asteraceae</taxon>
        <taxon>Asteroideae</taxon>
        <taxon>Anthemideae</taxon>
        <taxon>Anthemidinae</taxon>
        <taxon>Tanacetum</taxon>
    </lineage>
</organism>
<comment type="caution">
    <text evidence="2">The sequence shown here is derived from an EMBL/GenBank/DDBJ whole genome shotgun (WGS) entry which is preliminary data.</text>
</comment>
<name>A0ABQ4XAR6_9ASTR</name>
<feature type="transmembrane region" description="Helical" evidence="1">
    <location>
        <begin position="20"/>
        <end position="40"/>
    </location>
</feature>
<evidence type="ECO:0000256" key="1">
    <source>
        <dbReference type="SAM" id="Phobius"/>
    </source>
</evidence>
<feature type="transmembrane region" description="Helical" evidence="1">
    <location>
        <begin position="52"/>
        <end position="73"/>
    </location>
</feature>
<sequence length="138" mass="14894">MYNSGCTAKGSLNDSKFNDPMPWIGIYVAAASIICGIAMAVDALNGFRYKKFWFPCRFFTLNATTLTVIAVAIKFSVDLNAAMPRRQDQLAKVSSSAFICVVMGNLLPSLGTMQDTELLMNIIALGILVVTAIQSCAL</sequence>
<dbReference type="PANTHER" id="PTHR35307">
    <property type="entry name" value="PROTEIN, PUTATIVE-RELATED"/>
    <property type="match status" value="1"/>
</dbReference>
<keyword evidence="1" id="KW-0472">Membrane</keyword>
<dbReference type="PANTHER" id="PTHR35307:SF3">
    <property type="entry name" value="DUF4220 DOMAIN-CONTAINING PROTEIN"/>
    <property type="match status" value="1"/>
</dbReference>
<keyword evidence="1" id="KW-1133">Transmembrane helix</keyword>
<reference evidence="2" key="2">
    <citation type="submission" date="2022-01" db="EMBL/GenBank/DDBJ databases">
        <authorList>
            <person name="Yamashiro T."/>
            <person name="Shiraishi A."/>
            <person name="Satake H."/>
            <person name="Nakayama K."/>
        </authorList>
    </citation>
    <scope>NUCLEOTIDE SEQUENCE</scope>
</reference>
<dbReference type="Proteomes" id="UP001151760">
    <property type="component" value="Unassembled WGS sequence"/>
</dbReference>
<gene>
    <name evidence="2" type="ORF">Tco_0657152</name>
</gene>
<evidence type="ECO:0000313" key="2">
    <source>
        <dbReference type="EMBL" id="GJS62368.1"/>
    </source>
</evidence>